<organism evidence="2">
    <name type="scientific">Singulisphaera sp. Ch08</name>
    <dbReference type="NCBI Taxonomy" id="3120278"/>
    <lineage>
        <taxon>Bacteria</taxon>
        <taxon>Pseudomonadati</taxon>
        <taxon>Planctomycetota</taxon>
        <taxon>Planctomycetia</taxon>
        <taxon>Isosphaerales</taxon>
        <taxon>Isosphaeraceae</taxon>
        <taxon>Singulisphaera</taxon>
    </lineage>
</organism>
<sequence length="204" mass="19969">MTWLAGGNRATNAPYRIYDGTTLIKTVRVDQRLAPAGGVTTGGVVFQSLGVVSLSGGTLRVVLGNDADNYVIADAIRVAAAGGGAGSGAAPEAIGESVSLDTSAGSGDKFTGGDTGYTVLADAFAATAGEAKGARSSAAPALLMTSPSTAAGVPGGPLAHGTGTRKKASGPVGAGRVDARPAVGLERGGWCVGDGRLRREAVDE</sequence>
<evidence type="ECO:0000256" key="1">
    <source>
        <dbReference type="SAM" id="MobiDB-lite"/>
    </source>
</evidence>
<name>A0AAU7CCK4_9BACT</name>
<dbReference type="EMBL" id="CP155447">
    <property type="protein sequence ID" value="XBH02865.1"/>
    <property type="molecule type" value="Genomic_DNA"/>
</dbReference>
<reference evidence="2" key="1">
    <citation type="submission" date="2024-05" db="EMBL/GenBank/DDBJ databases">
        <title>Planctomycetes of the genus Singulisphaera possess chitinolytic capabilities.</title>
        <authorList>
            <person name="Ivanova A."/>
        </authorList>
    </citation>
    <scope>NUCLEOTIDE SEQUENCE</scope>
    <source>
        <strain evidence="2">Ch08T</strain>
    </source>
</reference>
<evidence type="ECO:0000313" key="2">
    <source>
        <dbReference type="EMBL" id="XBH02865.1"/>
    </source>
</evidence>
<dbReference type="RefSeq" id="WP_406695606.1">
    <property type="nucleotide sequence ID" value="NZ_CP155447.1"/>
</dbReference>
<gene>
    <name evidence="2" type="ORF">V5E97_31815</name>
</gene>
<proteinExistence type="predicted"/>
<protein>
    <submittedName>
        <fullName evidence="2">Uncharacterized protein</fullName>
    </submittedName>
</protein>
<accession>A0AAU7CCK4</accession>
<feature type="region of interest" description="Disordered" evidence="1">
    <location>
        <begin position="152"/>
        <end position="175"/>
    </location>
</feature>
<dbReference type="AlphaFoldDB" id="A0AAU7CCK4"/>